<dbReference type="PROSITE" id="PS51257">
    <property type="entry name" value="PROKAR_LIPOPROTEIN"/>
    <property type="match status" value="1"/>
</dbReference>
<evidence type="ECO:0000259" key="2">
    <source>
        <dbReference type="Pfam" id="PF01551"/>
    </source>
</evidence>
<dbReference type="InterPro" id="IPR050570">
    <property type="entry name" value="Cell_wall_metabolism_enzyme"/>
</dbReference>
<feature type="signal peptide" evidence="1">
    <location>
        <begin position="1"/>
        <end position="22"/>
    </location>
</feature>
<dbReference type="Proteomes" id="UP000199400">
    <property type="component" value="Unassembled WGS sequence"/>
</dbReference>
<organism evidence="3 4">
    <name type="scientific">Nannocystis exedens</name>
    <dbReference type="NCBI Taxonomy" id="54"/>
    <lineage>
        <taxon>Bacteria</taxon>
        <taxon>Pseudomonadati</taxon>
        <taxon>Myxococcota</taxon>
        <taxon>Polyangia</taxon>
        <taxon>Nannocystales</taxon>
        <taxon>Nannocystaceae</taxon>
        <taxon>Nannocystis</taxon>
    </lineage>
</organism>
<dbReference type="OrthoDB" id="9815245at2"/>
<feature type="domain" description="M23ase beta-sheet core" evidence="2">
    <location>
        <begin position="216"/>
        <end position="307"/>
    </location>
</feature>
<dbReference type="Pfam" id="PF01551">
    <property type="entry name" value="Peptidase_M23"/>
    <property type="match status" value="1"/>
</dbReference>
<feature type="chain" id="PRO_5011577862" evidence="1">
    <location>
        <begin position="23"/>
        <end position="355"/>
    </location>
</feature>
<evidence type="ECO:0000256" key="1">
    <source>
        <dbReference type="SAM" id="SignalP"/>
    </source>
</evidence>
<dbReference type="InterPro" id="IPR016047">
    <property type="entry name" value="M23ase_b-sheet_dom"/>
</dbReference>
<dbReference type="RefSeq" id="WP_100793291.1">
    <property type="nucleotide sequence ID" value="NZ_FOMX01000023.1"/>
</dbReference>
<dbReference type="PANTHER" id="PTHR21666:SF270">
    <property type="entry name" value="MUREIN HYDROLASE ACTIVATOR ENVC"/>
    <property type="match status" value="1"/>
</dbReference>
<dbReference type="CDD" id="cd12797">
    <property type="entry name" value="M23_peptidase"/>
    <property type="match status" value="1"/>
</dbReference>
<evidence type="ECO:0000313" key="3">
    <source>
        <dbReference type="EMBL" id="SFE94247.1"/>
    </source>
</evidence>
<dbReference type="Gene3D" id="3.10.450.280">
    <property type="match status" value="1"/>
</dbReference>
<name>A0A1I2ENT0_9BACT</name>
<keyword evidence="4" id="KW-1185">Reference proteome</keyword>
<dbReference type="AlphaFoldDB" id="A0A1I2ENT0"/>
<keyword evidence="1" id="KW-0732">Signal</keyword>
<proteinExistence type="predicted"/>
<dbReference type="EMBL" id="FOMX01000023">
    <property type="protein sequence ID" value="SFE94247.1"/>
    <property type="molecule type" value="Genomic_DNA"/>
</dbReference>
<reference evidence="4" key="1">
    <citation type="submission" date="2016-10" db="EMBL/GenBank/DDBJ databases">
        <authorList>
            <person name="Varghese N."/>
            <person name="Submissions S."/>
        </authorList>
    </citation>
    <scope>NUCLEOTIDE SEQUENCE [LARGE SCALE GENOMIC DNA]</scope>
    <source>
        <strain evidence="4">ATCC 25963</strain>
    </source>
</reference>
<accession>A0A1I2ENT0</accession>
<dbReference type="PANTHER" id="PTHR21666">
    <property type="entry name" value="PEPTIDASE-RELATED"/>
    <property type="match status" value="1"/>
</dbReference>
<dbReference type="STRING" id="54.SAMN02745121_06161"/>
<dbReference type="InterPro" id="IPR011055">
    <property type="entry name" value="Dup_hybrid_motif"/>
</dbReference>
<gene>
    <name evidence="3" type="ORF">SAMN02745121_06161</name>
</gene>
<sequence length="355" mass="37231">MRSLACLLPTLLLATTIGCARAPAPQCPEPAPAPAPAASAPAATEKPAGFLSAATAAADVAQRINAGDAEGLFARFSPAMQQAVPVAALQPTFDGLVAARGRITGVTPIEAGERSGRFRLVAERGEWALQVTIDDEGRIAGLLVQEPESPAPPVARSAPMGLPFRGEWLVFWGGDRKELNHHVDHPSQRRAADLVIVDASGKSHKGDGRALTDYYAYGQDILAMADGVVVSVVDGVHDSPIGELNPYIAPGNMVVLRHEGEVHSVYAHLLPGSIKVKPGAKVRRGQVLGACGNSGNSSEPHLHVQLQDGPRFEKSWGIEAVFAEATVTRDGAAAPRTDYTFLKGDKVAPPAKGKK</sequence>
<dbReference type="Gene3D" id="2.70.70.10">
    <property type="entry name" value="Glucose Permease (Domain IIA)"/>
    <property type="match status" value="1"/>
</dbReference>
<evidence type="ECO:0000313" key="4">
    <source>
        <dbReference type="Proteomes" id="UP000199400"/>
    </source>
</evidence>
<protein>
    <submittedName>
        <fullName evidence="3">Peptidase family M23</fullName>
    </submittedName>
</protein>
<dbReference type="SUPFAM" id="SSF51261">
    <property type="entry name" value="Duplicated hybrid motif"/>
    <property type="match status" value="1"/>
</dbReference>
<dbReference type="GO" id="GO:0004222">
    <property type="term" value="F:metalloendopeptidase activity"/>
    <property type="evidence" value="ECO:0007669"/>
    <property type="project" value="TreeGrafter"/>
</dbReference>